<proteinExistence type="predicted"/>
<evidence type="ECO:0000313" key="2">
    <source>
        <dbReference type="EMBL" id="JAH11067.1"/>
    </source>
</evidence>
<protein>
    <submittedName>
        <fullName evidence="2">Uncharacterized protein</fullName>
    </submittedName>
</protein>
<accession>A0A0E9Q3F9</accession>
<feature type="region of interest" description="Disordered" evidence="1">
    <location>
        <begin position="32"/>
        <end position="52"/>
    </location>
</feature>
<dbReference type="EMBL" id="GBXM01097510">
    <property type="protein sequence ID" value="JAH11067.1"/>
    <property type="molecule type" value="Transcribed_RNA"/>
</dbReference>
<reference evidence="2" key="2">
    <citation type="journal article" date="2015" name="Fish Shellfish Immunol.">
        <title>Early steps in the European eel (Anguilla anguilla)-Vibrio vulnificus interaction in the gills: Role of the RtxA13 toxin.</title>
        <authorList>
            <person name="Callol A."/>
            <person name="Pajuelo D."/>
            <person name="Ebbesson L."/>
            <person name="Teles M."/>
            <person name="MacKenzie S."/>
            <person name="Amaro C."/>
        </authorList>
    </citation>
    <scope>NUCLEOTIDE SEQUENCE</scope>
</reference>
<dbReference type="AlphaFoldDB" id="A0A0E9Q3F9"/>
<name>A0A0E9Q3F9_ANGAN</name>
<reference evidence="2" key="1">
    <citation type="submission" date="2014-11" db="EMBL/GenBank/DDBJ databases">
        <authorList>
            <person name="Amaro Gonzalez C."/>
        </authorList>
    </citation>
    <scope>NUCLEOTIDE SEQUENCE</scope>
</reference>
<evidence type="ECO:0000256" key="1">
    <source>
        <dbReference type="SAM" id="MobiDB-lite"/>
    </source>
</evidence>
<feature type="compositionally biased region" description="Polar residues" evidence="1">
    <location>
        <begin position="41"/>
        <end position="52"/>
    </location>
</feature>
<organism evidence="2">
    <name type="scientific">Anguilla anguilla</name>
    <name type="common">European freshwater eel</name>
    <name type="synonym">Muraena anguilla</name>
    <dbReference type="NCBI Taxonomy" id="7936"/>
    <lineage>
        <taxon>Eukaryota</taxon>
        <taxon>Metazoa</taxon>
        <taxon>Chordata</taxon>
        <taxon>Craniata</taxon>
        <taxon>Vertebrata</taxon>
        <taxon>Euteleostomi</taxon>
        <taxon>Actinopterygii</taxon>
        <taxon>Neopterygii</taxon>
        <taxon>Teleostei</taxon>
        <taxon>Anguilliformes</taxon>
        <taxon>Anguillidae</taxon>
        <taxon>Anguilla</taxon>
    </lineage>
</organism>
<sequence length="52" mass="5897">MHHSVWRLPSKINRPLSPNAYGLFQRTVQTTEVPGEDPFSSYPTSNCHSVLL</sequence>